<evidence type="ECO:0000313" key="2">
    <source>
        <dbReference type="EMBL" id="MFC6439942.1"/>
    </source>
</evidence>
<dbReference type="Proteomes" id="UP001596364">
    <property type="component" value="Unassembled WGS sequence"/>
</dbReference>
<evidence type="ECO:0000256" key="1">
    <source>
        <dbReference type="SAM" id="SignalP"/>
    </source>
</evidence>
<comment type="caution">
    <text evidence="2">The sequence shown here is derived from an EMBL/GenBank/DDBJ whole genome shotgun (WGS) entry which is preliminary data.</text>
</comment>
<keyword evidence="1" id="KW-0732">Signal</keyword>
<sequence length="286" mass="32452">MLRLLLLYIGMLSLSVSAMQPQHVVYPGTAERNDYALAVLKLALSYHPEKHYLAVPFGTDMPKPQTMLKLEHNDGIDVLFGSATKERVERFQAVHFPIMRGMYGLRLALINAENPNLLANATARELRNLTATQFHAWTDTKILQANHFDVFASSGYDNMYEMLARGRVHYFPRAAIEIEHDLGQHQGLPIVIDQHILLAYPAAYYIYVNKANDKLANDILTGLERALSDGRFAALFTEYFASTIERLNIDNRRVIHLHNPFLPDGVPIQRKELWFNPGETAAATQH</sequence>
<evidence type="ECO:0000313" key="3">
    <source>
        <dbReference type="Proteomes" id="UP001596364"/>
    </source>
</evidence>
<organism evidence="2 3">
    <name type="scientific">Pseudobowmanella zhangzhouensis</name>
    <dbReference type="NCBI Taxonomy" id="1537679"/>
    <lineage>
        <taxon>Bacteria</taxon>
        <taxon>Pseudomonadati</taxon>
        <taxon>Pseudomonadota</taxon>
        <taxon>Gammaproteobacteria</taxon>
        <taxon>Alteromonadales</taxon>
        <taxon>Alteromonadaceae</taxon>
    </lineage>
</organism>
<feature type="signal peptide" evidence="1">
    <location>
        <begin position="1"/>
        <end position="18"/>
    </location>
</feature>
<protein>
    <submittedName>
        <fullName evidence="2">Transporter substrate-binding domain-containing protein</fullName>
    </submittedName>
</protein>
<gene>
    <name evidence="2" type="ORF">ACFP85_07265</name>
</gene>
<dbReference type="RefSeq" id="WP_131256823.1">
    <property type="nucleotide sequence ID" value="NZ_JBHSUS010000001.1"/>
</dbReference>
<dbReference type="Gene3D" id="3.40.190.10">
    <property type="entry name" value="Periplasmic binding protein-like II"/>
    <property type="match status" value="2"/>
</dbReference>
<proteinExistence type="predicted"/>
<reference evidence="3" key="1">
    <citation type="journal article" date="2019" name="Int. J. Syst. Evol. Microbiol.">
        <title>The Global Catalogue of Microorganisms (GCM) 10K type strain sequencing project: providing services to taxonomists for standard genome sequencing and annotation.</title>
        <authorList>
            <consortium name="The Broad Institute Genomics Platform"/>
            <consortium name="The Broad Institute Genome Sequencing Center for Infectious Disease"/>
            <person name="Wu L."/>
            <person name="Ma J."/>
        </authorList>
    </citation>
    <scope>NUCLEOTIDE SEQUENCE [LARGE SCALE GENOMIC DNA]</scope>
    <source>
        <strain evidence="3">CGMCC 1.16031</strain>
    </source>
</reference>
<keyword evidence="3" id="KW-1185">Reference proteome</keyword>
<name>A0ABW1XI71_9ALTE</name>
<accession>A0ABW1XI71</accession>
<dbReference type="SUPFAM" id="SSF53850">
    <property type="entry name" value="Periplasmic binding protein-like II"/>
    <property type="match status" value="1"/>
</dbReference>
<dbReference type="EMBL" id="JBHSUS010000001">
    <property type="protein sequence ID" value="MFC6439942.1"/>
    <property type="molecule type" value="Genomic_DNA"/>
</dbReference>
<feature type="chain" id="PRO_5046046559" evidence="1">
    <location>
        <begin position="19"/>
        <end position="286"/>
    </location>
</feature>